<evidence type="ECO:0000313" key="1">
    <source>
        <dbReference type="EMBL" id="GBM88751.1"/>
    </source>
</evidence>
<reference evidence="1 2" key="1">
    <citation type="journal article" date="2019" name="Sci. Rep.">
        <title>Orb-weaving spider Araneus ventricosus genome elucidates the spidroin gene catalogue.</title>
        <authorList>
            <person name="Kono N."/>
            <person name="Nakamura H."/>
            <person name="Ohtoshi R."/>
            <person name="Moran D.A.P."/>
            <person name="Shinohara A."/>
            <person name="Yoshida Y."/>
            <person name="Fujiwara M."/>
            <person name="Mori M."/>
            <person name="Tomita M."/>
            <person name="Arakawa K."/>
        </authorList>
    </citation>
    <scope>NUCLEOTIDE SEQUENCE [LARGE SCALE GENOMIC DNA]</scope>
</reference>
<accession>A0A4Y2JEK9</accession>
<dbReference type="AlphaFoldDB" id="A0A4Y2JEK9"/>
<protein>
    <recommendedName>
        <fullName evidence="3">MATH domain-containing protein</fullName>
    </recommendedName>
</protein>
<feature type="non-terminal residue" evidence="1">
    <location>
        <position position="140"/>
    </location>
</feature>
<dbReference type="Proteomes" id="UP000499080">
    <property type="component" value="Unassembled WGS sequence"/>
</dbReference>
<gene>
    <name evidence="1" type="ORF">AVEN_254219_1</name>
</gene>
<name>A0A4Y2JEK9_ARAVE</name>
<evidence type="ECO:0008006" key="3">
    <source>
        <dbReference type="Google" id="ProtNLM"/>
    </source>
</evidence>
<keyword evidence="2" id="KW-1185">Reference proteome</keyword>
<evidence type="ECO:0000313" key="2">
    <source>
        <dbReference type="Proteomes" id="UP000499080"/>
    </source>
</evidence>
<comment type="caution">
    <text evidence="1">The sequence shown here is derived from an EMBL/GenBank/DDBJ whole genome shotgun (WGS) entry which is preliminary data.</text>
</comment>
<organism evidence="1 2">
    <name type="scientific">Araneus ventricosus</name>
    <name type="common">Orbweaver spider</name>
    <name type="synonym">Epeira ventricosa</name>
    <dbReference type="NCBI Taxonomy" id="182803"/>
    <lineage>
        <taxon>Eukaryota</taxon>
        <taxon>Metazoa</taxon>
        <taxon>Ecdysozoa</taxon>
        <taxon>Arthropoda</taxon>
        <taxon>Chelicerata</taxon>
        <taxon>Arachnida</taxon>
        <taxon>Araneae</taxon>
        <taxon>Araneomorphae</taxon>
        <taxon>Entelegynae</taxon>
        <taxon>Araneoidea</taxon>
        <taxon>Araneidae</taxon>
        <taxon>Araneus</taxon>
    </lineage>
</organism>
<dbReference type="EMBL" id="BGPR01003488">
    <property type="protein sequence ID" value="GBM88751.1"/>
    <property type="molecule type" value="Genomic_DNA"/>
</dbReference>
<proteinExistence type="predicted"/>
<sequence length="140" mass="16022">MAVCNVVTYNPAEVVEVNWVTENFRVMGDIIFSPIIHPIPNCGEEWRIALRFSDPRNAYPRTRLDIFLSKQNSCIKECYLKVESVKISGSIIGILSSSVVCIGEEKRYLLHSGHFRQSHYGNDKLIVDAKFTVSGYRVYY</sequence>